<evidence type="ECO:0000313" key="3">
    <source>
        <dbReference type="Proteomes" id="UP000217311"/>
    </source>
</evidence>
<organism evidence="2 3">
    <name type="scientific">Caulobacter vibrioides</name>
    <name type="common">Caulobacter crescentus</name>
    <dbReference type="NCBI Taxonomy" id="155892"/>
    <lineage>
        <taxon>Bacteria</taxon>
        <taxon>Pseudomonadati</taxon>
        <taxon>Pseudomonadota</taxon>
        <taxon>Alphaproteobacteria</taxon>
        <taxon>Caulobacterales</taxon>
        <taxon>Caulobacteraceae</taxon>
        <taxon>Caulobacter</taxon>
    </lineage>
</organism>
<dbReference type="AlphaFoldDB" id="A0A2S1B7M1"/>
<protein>
    <submittedName>
        <fullName evidence="2">Uncharacterized protein</fullName>
    </submittedName>
</protein>
<dbReference type="EMBL" id="CP023315">
    <property type="protein sequence ID" value="AWC68664.1"/>
    <property type="molecule type" value="Genomic_DNA"/>
</dbReference>
<gene>
    <name evidence="2" type="ORF">CA606_20235</name>
</gene>
<dbReference type="RefSeq" id="WP_181242534.1">
    <property type="nucleotide sequence ID" value="NZ_CP023315.3"/>
</dbReference>
<dbReference type="Proteomes" id="UP000217311">
    <property type="component" value="Chromosome"/>
</dbReference>
<feature type="compositionally biased region" description="Low complexity" evidence="1">
    <location>
        <begin position="1"/>
        <end position="15"/>
    </location>
</feature>
<proteinExistence type="predicted"/>
<evidence type="ECO:0000256" key="1">
    <source>
        <dbReference type="SAM" id="MobiDB-lite"/>
    </source>
</evidence>
<evidence type="ECO:0000313" key="2">
    <source>
        <dbReference type="EMBL" id="AWC68664.1"/>
    </source>
</evidence>
<name>A0A2S1B7M1_CAUVI</name>
<reference evidence="3" key="1">
    <citation type="submission" date="2017-09" db="EMBL/GenBank/DDBJ databases">
        <title>Genome evolution observed in wild isolates of Caulobacter crescentus.</title>
        <authorList>
            <person name="Ely B."/>
            <person name="Wilson K."/>
            <person name="Scott D."/>
        </authorList>
    </citation>
    <scope>NUCLEOTIDE SEQUENCE [LARGE SCALE GENOMIC DNA]</scope>
    <source>
        <strain evidence="3">CB13b1a</strain>
    </source>
</reference>
<sequence length="56" mass="5940">MDFKAAGQGAGAALGNVRREATRARRLSTRPKAGPSGFPQREMRHDLAKNTAVSAC</sequence>
<feature type="region of interest" description="Disordered" evidence="1">
    <location>
        <begin position="1"/>
        <end position="56"/>
    </location>
</feature>
<accession>A0A2S1B7M1</accession>